<dbReference type="Proteomes" id="UP001152888">
    <property type="component" value="Unassembled WGS sequence"/>
</dbReference>
<sequence>METRKHNSLASFLKISSDTYWTTFLTRPIPICDQIEAYLYIRSSKYDVKTLSLRIRARALFTANAFCFLWRSDHIRYILKSPKMTMRL</sequence>
<evidence type="ECO:0000313" key="1">
    <source>
        <dbReference type="EMBL" id="CAH1998606.1"/>
    </source>
</evidence>
<proteinExistence type="predicted"/>
<reference evidence="1" key="1">
    <citation type="submission" date="2022-03" db="EMBL/GenBank/DDBJ databases">
        <authorList>
            <person name="Sayadi A."/>
        </authorList>
    </citation>
    <scope>NUCLEOTIDE SEQUENCE</scope>
</reference>
<gene>
    <name evidence="1" type="ORF">ACAOBT_LOCUS24484</name>
</gene>
<protein>
    <submittedName>
        <fullName evidence="1">Uncharacterized protein</fullName>
    </submittedName>
</protein>
<dbReference type="AlphaFoldDB" id="A0A9P0PVF0"/>
<accession>A0A9P0PVF0</accession>
<keyword evidence="2" id="KW-1185">Reference proteome</keyword>
<organism evidence="1 2">
    <name type="scientific">Acanthoscelides obtectus</name>
    <name type="common">Bean weevil</name>
    <name type="synonym">Bruchus obtectus</name>
    <dbReference type="NCBI Taxonomy" id="200917"/>
    <lineage>
        <taxon>Eukaryota</taxon>
        <taxon>Metazoa</taxon>
        <taxon>Ecdysozoa</taxon>
        <taxon>Arthropoda</taxon>
        <taxon>Hexapoda</taxon>
        <taxon>Insecta</taxon>
        <taxon>Pterygota</taxon>
        <taxon>Neoptera</taxon>
        <taxon>Endopterygota</taxon>
        <taxon>Coleoptera</taxon>
        <taxon>Polyphaga</taxon>
        <taxon>Cucujiformia</taxon>
        <taxon>Chrysomeloidea</taxon>
        <taxon>Chrysomelidae</taxon>
        <taxon>Bruchinae</taxon>
        <taxon>Bruchini</taxon>
        <taxon>Acanthoscelides</taxon>
    </lineage>
</organism>
<name>A0A9P0PVF0_ACAOB</name>
<dbReference type="EMBL" id="CAKOFQ010007335">
    <property type="protein sequence ID" value="CAH1998606.1"/>
    <property type="molecule type" value="Genomic_DNA"/>
</dbReference>
<comment type="caution">
    <text evidence="1">The sequence shown here is derived from an EMBL/GenBank/DDBJ whole genome shotgun (WGS) entry which is preliminary data.</text>
</comment>
<dbReference type="OrthoDB" id="5798273at2759"/>
<evidence type="ECO:0000313" key="2">
    <source>
        <dbReference type="Proteomes" id="UP001152888"/>
    </source>
</evidence>